<dbReference type="InterPro" id="IPR029058">
    <property type="entry name" value="AB_hydrolase_fold"/>
</dbReference>
<organism evidence="2 3">
    <name type="scientific">Sinorhizobium americanum</name>
    <dbReference type="NCBI Taxonomy" id="194963"/>
    <lineage>
        <taxon>Bacteria</taxon>
        <taxon>Pseudomonadati</taxon>
        <taxon>Pseudomonadota</taxon>
        <taxon>Alphaproteobacteria</taxon>
        <taxon>Hyphomicrobiales</taxon>
        <taxon>Rhizobiaceae</taxon>
        <taxon>Sinorhizobium/Ensifer group</taxon>
        <taxon>Sinorhizobium</taxon>
    </lineage>
</organism>
<reference evidence="2 3" key="1">
    <citation type="submission" date="2015-10" db="EMBL/GenBank/DDBJ databases">
        <title>Genomic differences between typical nodule nitrogen-fixing rhizobial strains and those coming from bean seeds.</title>
        <authorList>
            <person name="Peralta H."/>
            <person name="Aguilar-Vera A."/>
            <person name="Diaz R."/>
            <person name="Mora Y."/>
            <person name="Martinez-Batallar G."/>
            <person name="Salazar E."/>
            <person name="Vargas-Lagunas C."/>
            <person name="Encarnacion S."/>
            <person name="Girard L."/>
            <person name="Mora J."/>
        </authorList>
    </citation>
    <scope>NUCLEOTIDE SEQUENCE [LARGE SCALE GENOMIC DNA]</scope>
    <source>
        <strain evidence="2 3">CFNEI 73</strain>
        <plasmid evidence="2 3">C</plasmid>
    </source>
</reference>
<name>A0A1L3LVJ5_9HYPH</name>
<dbReference type="KEGG" id="same:SAMCFNEI73_pC0418"/>
<keyword evidence="3" id="KW-1185">Reference proteome</keyword>
<keyword evidence="1" id="KW-0732">Signal</keyword>
<accession>A0A1L3LVJ5</accession>
<evidence type="ECO:0000256" key="1">
    <source>
        <dbReference type="SAM" id="SignalP"/>
    </source>
</evidence>
<keyword evidence="2" id="KW-0449">Lipoprotein</keyword>
<dbReference type="RefSeq" id="WP_234782310.1">
    <property type="nucleotide sequence ID" value="NZ_CP013110.1"/>
</dbReference>
<keyword evidence="2" id="KW-0614">Plasmid</keyword>
<dbReference type="Proteomes" id="UP000182306">
    <property type="component" value="Plasmid C"/>
</dbReference>
<feature type="signal peptide" evidence="1">
    <location>
        <begin position="1"/>
        <end position="22"/>
    </location>
</feature>
<protein>
    <submittedName>
        <fullName evidence="2">Lipoprotein signal peptide</fullName>
    </submittedName>
</protein>
<dbReference type="EMBL" id="CP013110">
    <property type="protein sequence ID" value="APG94139.1"/>
    <property type="molecule type" value="Genomic_DNA"/>
</dbReference>
<dbReference type="SUPFAM" id="SSF53474">
    <property type="entry name" value="alpha/beta-Hydrolases"/>
    <property type="match status" value="1"/>
</dbReference>
<dbReference type="AlphaFoldDB" id="A0A1L3LVJ5"/>
<dbReference type="Gene3D" id="3.40.50.1820">
    <property type="entry name" value="alpha/beta hydrolase"/>
    <property type="match status" value="1"/>
</dbReference>
<evidence type="ECO:0000313" key="2">
    <source>
        <dbReference type="EMBL" id="APG94139.1"/>
    </source>
</evidence>
<evidence type="ECO:0000313" key="3">
    <source>
        <dbReference type="Proteomes" id="UP000182306"/>
    </source>
</evidence>
<feature type="chain" id="PRO_5013041029" evidence="1">
    <location>
        <begin position="23"/>
        <end position="108"/>
    </location>
</feature>
<sequence length="108" mass="11350">MIFPRLLAALSLSALFAAPCLAIETGVRDFSLAAPEGGRRLQVTVWYPAEPGGKAVLVGDNQVFRGAPALSEAPFLEGRYPLVVMSHGSGGRIQGMSWLAAELASARP</sequence>
<gene>
    <name evidence="2" type="ORF">SAMCFNEI73_pC0418</name>
</gene>
<geneLocation type="plasmid" evidence="2 3">
    <name>C</name>
</geneLocation>
<proteinExistence type="predicted"/>